<keyword evidence="1" id="KW-0472">Membrane</keyword>
<dbReference type="AlphaFoldDB" id="A0A3B1A614"/>
<evidence type="ECO:0000256" key="1">
    <source>
        <dbReference type="SAM" id="Phobius"/>
    </source>
</evidence>
<dbReference type="PANTHER" id="PTHR39555">
    <property type="entry name" value="FIMBRIAL ASSEMBLY PROTEIN PILO-LIKE PROTEIN-RELATED"/>
    <property type="match status" value="1"/>
</dbReference>
<organism evidence="2">
    <name type="scientific">hydrothermal vent metagenome</name>
    <dbReference type="NCBI Taxonomy" id="652676"/>
    <lineage>
        <taxon>unclassified sequences</taxon>
        <taxon>metagenomes</taxon>
        <taxon>ecological metagenomes</taxon>
    </lineage>
</organism>
<protein>
    <submittedName>
        <fullName evidence="2">Type IV pilus biogenesis protein PilO</fullName>
    </submittedName>
</protein>
<dbReference type="GO" id="GO:0043683">
    <property type="term" value="P:type IV pilus assembly"/>
    <property type="evidence" value="ECO:0007669"/>
    <property type="project" value="InterPro"/>
</dbReference>
<dbReference type="Gene3D" id="3.30.70.60">
    <property type="match status" value="1"/>
</dbReference>
<dbReference type="Pfam" id="PF04350">
    <property type="entry name" value="PilO"/>
    <property type="match status" value="1"/>
</dbReference>
<keyword evidence="1" id="KW-0812">Transmembrane</keyword>
<dbReference type="Gene3D" id="1.10.287.540">
    <property type="entry name" value="Helix hairpin bin"/>
    <property type="match status" value="1"/>
</dbReference>
<name>A0A3B1A614_9ZZZZ</name>
<dbReference type="InterPro" id="IPR007445">
    <property type="entry name" value="PilO"/>
</dbReference>
<feature type="transmembrane region" description="Helical" evidence="1">
    <location>
        <begin position="25"/>
        <end position="42"/>
    </location>
</feature>
<sequence length="213" mass="24057">MKDISIDFNDLDINNIGSWPTPVKAIIIVIACAAALAIGYFLDVKNQQNALERAERQEITLKQDFEVKQAKAVNLEAYRQQMSEMKESFGTMLRQLPSKTEVENLLVDISQTGLASGIEFKLFKPEKEQFTEFYAELPIKISMAGTYHQFGSFVSGVAALPRIVTLHNIVITGGKDSSSALTMNLTAKTYRYLDEDEVSEQRRNDKKKRKGRR</sequence>
<reference evidence="2" key="1">
    <citation type="submission" date="2018-06" db="EMBL/GenBank/DDBJ databases">
        <authorList>
            <person name="Zhirakovskaya E."/>
        </authorList>
    </citation>
    <scope>NUCLEOTIDE SEQUENCE</scope>
</reference>
<dbReference type="PIRSF" id="PIRSF016482">
    <property type="entry name" value="PilO"/>
    <property type="match status" value="1"/>
</dbReference>
<dbReference type="InterPro" id="IPR014717">
    <property type="entry name" value="Transl_elong_EF1B/ribsomal_bS6"/>
</dbReference>
<accession>A0A3B1A614</accession>
<evidence type="ECO:0000313" key="2">
    <source>
        <dbReference type="EMBL" id="VAW95182.1"/>
    </source>
</evidence>
<dbReference type="EMBL" id="UOFT01000042">
    <property type="protein sequence ID" value="VAW95182.1"/>
    <property type="molecule type" value="Genomic_DNA"/>
</dbReference>
<keyword evidence="1" id="KW-1133">Transmembrane helix</keyword>
<dbReference type="PANTHER" id="PTHR39555:SF1">
    <property type="entry name" value="TYPE IV PILUS INNER MEMBRANE COMPONENT PILO"/>
    <property type="match status" value="1"/>
</dbReference>
<proteinExistence type="predicted"/>
<gene>
    <name evidence="2" type="ORF">MNBD_GAMMA23-488</name>
</gene>
<dbReference type="GO" id="GO:0043107">
    <property type="term" value="P:type IV pilus-dependent motility"/>
    <property type="evidence" value="ECO:0007669"/>
    <property type="project" value="InterPro"/>
</dbReference>